<evidence type="ECO:0000256" key="2">
    <source>
        <dbReference type="ARBA" id="ARBA00023141"/>
    </source>
</evidence>
<evidence type="ECO:0000259" key="6">
    <source>
        <dbReference type="PROSITE" id="PS51171"/>
    </source>
</evidence>
<dbReference type="Gene3D" id="3.40.190.10">
    <property type="entry name" value="Periplasmic binding protein-like II"/>
    <property type="match status" value="2"/>
</dbReference>
<dbReference type="EMBL" id="JBFOLK010000007">
    <property type="protein sequence ID" value="KAL2497764.1"/>
    <property type="molecule type" value="Genomic_DNA"/>
</dbReference>
<name>A0ABD1SAI5_9LAMI</name>
<reference evidence="8" key="1">
    <citation type="submission" date="2024-07" db="EMBL/GenBank/DDBJ databases">
        <title>Two chromosome-level genome assemblies of Korean endemic species Abeliophyllum distichum and Forsythia ovata (Oleaceae).</title>
        <authorList>
            <person name="Jang H."/>
        </authorList>
    </citation>
    <scope>NUCLEOTIDE SEQUENCE [LARGE SCALE GENOMIC DNA]</scope>
</reference>
<feature type="domain" description="Prephenate dehydratase" evidence="6">
    <location>
        <begin position="58"/>
        <end position="197"/>
    </location>
</feature>
<dbReference type="GO" id="GO:0016829">
    <property type="term" value="F:lyase activity"/>
    <property type="evidence" value="ECO:0007669"/>
    <property type="project" value="UniProtKB-KW"/>
</dbReference>
<dbReference type="Pfam" id="PF00800">
    <property type="entry name" value="PDT"/>
    <property type="match status" value="1"/>
</dbReference>
<keyword evidence="4" id="KW-0456">Lyase</keyword>
<dbReference type="PROSITE" id="PS51171">
    <property type="entry name" value="PREPHENATE_DEHYDR_3"/>
    <property type="match status" value="1"/>
</dbReference>
<dbReference type="Proteomes" id="UP001604336">
    <property type="component" value="Unassembled WGS sequence"/>
</dbReference>
<keyword evidence="3" id="KW-0584">Phenylalanine biosynthesis</keyword>
<protein>
    <submittedName>
        <fullName evidence="7">Arogenate dehydratase/prephenate dehydratase 6</fullName>
    </submittedName>
</protein>
<dbReference type="PANTHER" id="PTHR21022:SF19">
    <property type="entry name" value="PREPHENATE DEHYDRATASE-RELATED"/>
    <property type="match status" value="1"/>
</dbReference>
<dbReference type="InterPro" id="IPR001086">
    <property type="entry name" value="Preph_deHydtase"/>
</dbReference>
<comment type="pathway">
    <text evidence="5">Amino-acid biosynthesis.</text>
</comment>
<keyword evidence="8" id="KW-1185">Reference proteome</keyword>
<evidence type="ECO:0000256" key="4">
    <source>
        <dbReference type="ARBA" id="ARBA00023239"/>
    </source>
</evidence>
<dbReference type="AlphaFoldDB" id="A0ABD1SAI5"/>
<evidence type="ECO:0000313" key="8">
    <source>
        <dbReference type="Proteomes" id="UP001604336"/>
    </source>
</evidence>
<keyword evidence="1" id="KW-0028">Amino-acid biosynthesis</keyword>
<accession>A0ABD1SAI5</accession>
<evidence type="ECO:0000313" key="7">
    <source>
        <dbReference type="EMBL" id="KAL2497764.1"/>
    </source>
</evidence>
<sequence length="197" mass="22605">MAEGDHYQTMEWPWNHYCERPPTLDLVPVKKAKPPSTLPKSLSIADLSPAPMHRSKLCVAYQGVPTAYYEATAGKAYPTYEAIPCNQFEVVFQAVELCIADRIMLLVENSLGGYIHQNYDLLLCHCLHIIDEVQLPVYHCLLALPGIRKEYLTCVISHPQALSQCRHTLTKMGLNSWGWRVGGWKRRFFFSWRRTLI</sequence>
<evidence type="ECO:0000256" key="5">
    <source>
        <dbReference type="ARBA" id="ARBA00029440"/>
    </source>
</evidence>
<dbReference type="SUPFAM" id="SSF53850">
    <property type="entry name" value="Periplasmic binding protein-like II"/>
    <property type="match status" value="1"/>
</dbReference>
<organism evidence="7 8">
    <name type="scientific">Abeliophyllum distichum</name>
    <dbReference type="NCBI Taxonomy" id="126358"/>
    <lineage>
        <taxon>Eukaryota</taxon>
        <taxon>Viridiplantae</taxon>
        <taxon>Streptophyta</taxon>
        <taxon>Embryophyta</taxon>
        <taxon>Tracheophyta</taxon>
        <taxon>Spermatophyta</taxon>
        <taxon>Magnoliopsida</taxon>
        <taxon>eudicotyledons</taxon>
        <taxon>Gunneridae</taxon>
        <taxon>Pentapetalae</taxon>
        <taxon>asterids</taxon>
        <taxon>lamiids</taxon>
        <taxon>Lamiales</taxon>
        <taxon>Oleaceae</taxon>
        <taxon>Forsythieae</taxon>
        <taxon>Abeliophyllum</taxon>
    </lineage>
</organism>
<evidence type="ECO:0000256" key="1">
    <source>
        <dbReference type="ARBA" id="ARBA00022605"/>
    </source>
</evidence>
<keyword evidence="2" id="KW-0057">Aromatic amino acid biosynthesis</keyword>
<comment type="caution">
    <text evidence="7">The sequence shown here is derived from an EMBL/GenBank/DDBJ whole genome shotgun (WGS) entry which is preliminary data.</text>
</comment>
<proteinExistence type="predicted"/>
<dbReference type="PANTHER" id="PTHR21022">
    <property type="entry name" value="PREPHENATE DEHYDRATASE P PROTEIN"/>
    <property type="match status" value="1"/>
</dbReference>
<evidence type="ECO:0000256" key="3">
    <source>
        <dbReference type="ARBA" id="ARBA00023222"/>
    </source>
</evidence>
<dbReference type="GO" id="GO:0009094">
    <property type="term" value="P:L-phenylalanine biosynthetic process"/>
    <property type="evidence" value="ECO:0007669"/>
    <property type="project" value="UniProtKB-KW"/>
</dbReference>
<gene>
    <name evidence="7" type="ORF">Adt_23314</name>
</gene>